<organism evidence="1 2">
    <name type="scientific">Bosea vaviloviae</name>
    <dbReference type="NCBI Taxonomy" id="1526658"/>
    <lineage>
        <taxon>Bacteria</taxon>
        <taxon>Pseudomonadati</taxon>
        <taxon>Pseudomonadota</taxon>
        <taxon>Alphaproteobacteria</taxon>
        <taxon>Hyphomicrobiales</taxon>
        <taxon>Boseaceae</taxon>
        <taxon>Bosea</taxon>
    </lineage>
</organism>
<proteinExistence type="predicted"/>
<dbReference type="Proteomes" id="UP000037822">
    <property type="component" value="Unassembled WGS sequence"/>
</dbReference>
<gene>
    <name evidence="1" type="ORF">AE618_18670</name>
</gene>
<dbReference type="OrthoDB" id="6439710at2"/>
<dbReference type="EMBL" id="LGSZ01000050">
    <property type="protein sequence ID" value="KPH79330.1"/>
    <property type="molecule type" value="Genomic_DNA"/>
</dbReference>
<keyword evidence="2" id="KW-1185">Reference proteome</keyword>
<reference evidence="1 2" key="1">
    <citation type="submission" date="2015-07" db="EMBL/GenBank/DDBJ databases">
        <title>Whole genome sequencing of Bosea vaviloviae isolated from cave pool.</title>
        <authorList>
            <person name="Tan N.E.H."/>
            <person name="Lee Y.P."/>
            <person name="Gan H.M."/>
            <person name="Barton H."/>
            <person name="Savka M.A."/>
        </authorList>
    </citation>
    <scope>NUCLEOTIDE SEQUENCE [LARGE SCALE GENOMIC DNA]</scope>
    <source>
        <strain evidence="1 2">SD260</strain>
    </source>
</reference>
<evidence type="ECO:0000313" key="2">
    <source>
        <dbReference type="Proteomes" id="UP000037822"/>
    </source>
</evidence>
<dbReference type="RefSeq" id="WP_054210584.1">
    <property type="nucleotide sequence ID" value="NZ_LGSZ01000050.1"/>
</dbReference>
<comment type="caution">
    <text evidence="1">The sequence shown here is derived from an EMBL/GenBank/DDBJ whole genome shotgun (WGS) entry which is preliminary data.</text>
</comment>
<dbReference type="PATRIC" id="fig|1526658.3.peg.1351"/>
<dbReference type="AlphaFoldDB" id="A0A0N1FCK4"/>
<name>A0A0N1FCK4_9HYPH</name>
<evidence type="ECO:0000313" key="1">
    <source>
        <dbReference type="EMBL" id="KPH79330.1"/>
    </source>
</evidence>
<protein>
    <recommendedName>
        <fullName evidence="3">DUF2184 domain-containing protein</fullName>
    </recommendedName>
</protein>
<sequence>MNLQEAASAWKADAAQFEQLGAILPGVKSYVPDEFKHDFGLAMDAQPTLVTDPNSAVPAFLTTMIDPQVFKVLFSPNNAAVIFGENRKGTWLDETAMFPVVEHTGEVSSYGDFNENGRAGANTNWPQRQSYLFQTMKEYGDRELERAGLSKINWVSEIDVAAATVLNKFSNLTYFFGVAGLQNYGLLNDPNLSAALTPATKTAGGVKWINAGAIVATANEIYADIQAIFLQLVTQTGGLVDQNTKMVLAMSPGSSVALTATNSFNVNVSDLLKKNFPNLRIETAVQYGVTSASNPQGVAAGNFVQLIAESVEGQDTGYCAFNEKMRTHPIVRGSSSVKQKITAGTWGAVIRMPMAIASMVGV</sequence>
<accession>A0A0N1FCK4</accession>
<evidence type="ECO:0008006" key="3">
    <source>
        <dbReference type="Google" id="ProtNLM"/>
    </source>
</evidence>